<name>A0A699VN61_TANCI</name>
<reference evidence="1" key="1">
    <citation type="journal article" date="2019" name="Sci. Rep.">
        <title>Draft genome of Tanacetum cinerariifolium, the natural source of mosquito coil.</title>
        <authorList>
            <person name="Yamashiro T."/>
            <person name="Shiraishi A."/>
            <person name="Satake H."/>
            <person name="Nakayama K."/>
        </authorList>
    </citation>
    <scope>NUCLEOTIDE SEQUENCE</scope>
</reference>
<feature type="non-terminal residue" evidence="1">
    <location>
        <position position="74"/>
    </location>
</feature>
<accession>A0A699VN61</accession>
<dbReference type="AlphaFoldDB" id="A0A699VN61"/>
<dbReference type="EMBL" id="BKCJ011474575">
    <property type="protein sequence ID" value="GFD36657.1"/>
    <property type="molecule type" value="Genomic_DNA"/>
</dbReference>
<comment type="caution">
    <text evidence="1">The sequence shown here is derived from an EMBL/GenBank/DDBJ whole genome shotgun (WGS) entry which is preliminary data.</text>
</comment>
<gene>
    <name evidence="1" type="ORF">Tci_908626</name>
</gene>
<evidence type="ECO:0000313" key="1">
    <source>
        <dbReference type="EMBL" id="GFD36657.1"/>
    </source>
</evidence>
<protein>
    <submittedName>
        <fullName evidence="1">Uncharacterized mitochondrial protein AtMg00810-like</fullName>
    </submittedName>
</protein>
<organism evidence="1">
    <name type="scientific">Tanacetum cinerariifolium</name>
    <name type="common">Dalmatian daisy</name>
    <name type="synonym">Chrysanthemum cinerariifolium</name>
    <dbReference type="NCBI Taxonomy" id="118510"/>
    <lineage>
        <taxon>Eukaryota</taxon>
        <taxon>Viridiplantae</taxon>
        <taxon>Streptophyta</taxon>
        <taxon>Embryophyta</taxon>
        <taxon>Tracheophyta</taxon>
        <taxon>Spermatophyta</taxon>
        <taxon>Magnoliopsida</taxon>
        <taxon>eudicotyledons</taxon>
        <taxon>Gunneridae</taxon>
        <taxon>Pentapetalae</taxon>
        <taxon>asterids</taxon>
        <taxon>campanulids</taxon>
        <taxon>Asterales</taxon>
        <taxon>Asteraceae</taxon>
        <taxon>Asteroideae</taxon>
        <taxon>Anthemideae</taxon>
        <taxon>Anthemidinae</taxon>
        <taxon>Tanacetum</taxon>
    </lineage>
</organism>
<proteinExistence type="predicted"/>
<sequence>MSMMGEMTFFFGLQVNQSPSGIFINQSKYVHEILKKYGLNTCDIVGTPIDIKDKLDPDQIGTPVDATKYRSMIG</sequence>